<feature type="signal peptide" evidence="1">
    <location>
        <begin position="1"/>
        <end position="21"/>
    </location>
</feature>
<dbReference type="Pfam" id="PF15054">
    <property type="entry name" value="DUF4535"/>
    <property type="match status" value="1"/>
</dbReference>
<dbReference type="PANTHER" id="PTHR33528:SF14">
    <property type="entry name" value="SOLUTE CARRIER FAMILY 35 MEMBER A4"/>
    <property type="match status" value="1"/>
</dbReference>
<evidence type="ECO:0000313" key="3">
    <source>
        <dbReference type="Proteomes" id="UP001497480"/>
    </source>
</evidence>
<dbReference type="InterPro" id="IPR027854">
    <property type="entry name" value="STMP1"/>
</dbReference>
<name>A0AAV1XLX9_LUPLU</name>
<dbReference type="PANTHER" id="PTHR33528">
    <property type="entry name" value="OS07G0239500 PROTEIN"/>
    <property type="match status" value="1"/>
</dbReference>
<keyword evidence="3" id="KW-1185">Reference proteome</keyword>
<proteinExistence type="predicted"/>
<protein>
    <submittedName>
        <fullName evidence="2">Uncharacterized protein</fullName>
    </submittedName>
</protein>
<evidence type="ECO:0000256" key="1">
    <source>
        <dbReference type="SAM" id="SignalP"/>
    </source>
</evidence>
<evidence type="ECO:0000313" key="2">
    <source>
        <dbReference type="EMBL" id="CAL0322552.1"/>
    </source>
</evidence>
<organism evidence="2 3">
    <name type="scientific">Lupinus luteus</name>
    <name type="common">European yellow lupine</name>
    <dbReference type="NCBI Taxonomy" id="3873"/>
    <lineage>
        <taxon>Eukaryota</taxon>
        <taxon>Viridiplantae</taxon>
        <taxon>Streptophyta</taxon>
        <taxon>Embryophyta</taxon>
        <taxon>Tracheophyta</taxon>
        <taxon>Spermatophyta</taxon>
        <taxon>Magnoliopsida</taxon>
        <taxon>eudicotyledons</taxon>
        <taxon>Gunneridae</taxon>
        <taxon>Pentapetalae</taxon>
        <taxon>rosids</taxon>
        <taxon>fabids</taxon>
        <taxon>Fabales</taxon>
        <taxon>Fabaceae</taxon>
        <taxon>Papilionoideae</taxon>
        <taxon>50 kb inversion clade</taxon>
        <taxon>genistoids sensu lato</taxon>
        <taxon>core genistoids</taxon>
        <taxon>Genisteae</taxon>
        <taxon>Lupinus</taxon>
    </lineage>
</organism>
<accession>A0AAV1XLX9</accession>
<comment type="caution">
    <text evidence="2">The sequence shown here is derived from an EMBL/GenBank/DDBJ whole genome shotgun (WGS) entry which is preliminary data.</text>
</comment>
<sequence length="63" mass="7249">MGIARFSLSVCLGAAIGIYVAQNYNAPNMREFVHSYTLKAKNIEEIYRKPQVEEENQKKTRND</sequence>
<dbReference type="Proteomes" id="UP001497480">
    <property type="component" value="Unassembled WGS sequence"/>
</dbReference>
<dbReference type="AlphaFoldDB" id="A0AAV1XLX9"/>
<dbReference type="EMBL" id="CAXHTB010000016">
    <property type="protein sequence ID" value="CAL0322552.1"/>
    <property type="molecule type" value="Genomic_DNA"/>
</dbReference>
<keyword evidence="1" id="KW-0732">Signal</keyword>
<reference evidence="2 3" key="1">
    <citation type="submission" date="2024-03" db="EMBL/GenBank/DDBJ databases">
        <authorList>
            <person name="Martinez-Hernandez J."/>
        </authorList>
    </citation>
    <scope>NUCLEOTIDE SEQUENCE [LARGE SCALE GENOMIC DNA]</scope>
</reference>
<gene>
    <name evidence="2" type="ORF">LLUT_LOCUS23612</name>
</gene>
<feature type="chain" id="PRO_5043640195" evidence="1">
    <location>
        <begin position="22"/>
        <end position="63"/>
    </location>
</feature>